<reference evidence="1 2" key="1">
    <citation type="submission" date="2018-09" db="EMBL/GenBank/DDBJ databases">
        <title>Rhizobium sp. MAE2-X.</title>
        <authorList>
            <person name="Lee Y."/>
            <person name="Jeon C.O."/>
        </authorList>
    </citation>
    <scope>NUCLEOTIDE SEQUENCE [LARGE SCALE GENOMIC DNA]</scope>
    <source>
        <strain evidence="1 2">MAE2-X</strain>
    </source>
</reference>
<dbReference type="RefSeq" id="WP_203019088.1">
    <property type="nucleotide sequence ID" value="NZ_CP032405.1"/>
</dbReference>
<dbReference type="EMBL" id="CP032405">
    <property type="protein sequence ID" value="QRF51313.1"/>
    <property type="molecule type" value="Genomic_DNA"/>
</dbReference>
<gene>
    <name evidence="1" type="ORF">D4A92_07635</name>
</gene>
<evidence type="ECO:0008006" key="3">
    <source>
        <dbReference type="Google" id="ProtNLM"/>
    </source>
</evidence>
<proteinExistence type="predicted"/>
<evidence type="ECO:0000313" key="2">
    <source>
        <dbReference type="Proteomes" id="UP000596351"/>
    </source>
</evidence>
<name>A0ABX7ESS1_9HYPH</name>
<dbReference type="Proteomes" id="UP000596351">
    <property type="component" value="Chromosome"/>
</dbReference>
<accession>A0ABX7ESS1</accession>
<sequence length="161" mass="17021">MTFRHLALVAATTMILSGCQTQYQEMGATGGVTAAPITNDTYRISSRGNGFTDPTTIQDYSLLKAAEVTLAAGGTHFLVVTANDSTNRSVGSTPGTFQTNVYGNTAYTTYNPGVAYDIVKPGQDLIVQVLKLPGGAVSPPGSFDAQQVYNNISPRVIRPKK</sequence>
<organism evidence="1 2">
    <name type="scientific">Rhizobium rosettiformans</name>
    <dbReference type="NCBI Taxonomy" id="1368430"/>
    <lineage>
        <taxon>Bacteria</taxon>
        <taxon>Pseudomonadati</taxon>
        <taxon>Pseudomonadota</taxon>
        <taxon>Alphaproteobacteria</taxon>
        <taxon>Hyphomicrobiales</taxon>
        <taxon>Rhizobiaceae</taxon>
        <taxon>Rhizobium/Agrobacterium group</taxon>
        <taxon>Rhizobium</taxon>
    </lineage>
</organism>
<keyword evidence="2" id="KW-1185">Reference proteome</keyword>
<dbReference type="NCBIfam" id="NF047637">
    <property type="entry name" value="lipo_CC0125"/>
    <property type="match status" value="1"/>
</dbReference>
<evidence type="ECO:0000313" key="1">
    <source>
        <dbReference type="EMBL" id="QRF51313.1"/>
    </source>
</evidence>
<dbReference type="PROSITE" id="PS51257">
    <property type="entry name" value="PROKAR_LIPOPROTEIN"/>
    <property type="match status" value="1"/>
</dbReference>
<protein>
    <recommendedName>
        <fullName evidence="3">DUF4397 domain-containing protein</fullName>
    </recommendedName>
</protein>